<gene>
    <name evidence="5" type="ORF">SAMN02949497_4029</name>
</gene>
<dbReference type="InterPro" id="IPR022455">
    <property type="entry name" value="Methanol_oxidation_MoxJ"/>
</dbReference>
<accession>A0A1Y6D752</accession>
<dbReference type="InterPro" id="IPR001638">
    <property type="entry name" value="Solute-binding_3/MltF_N"/>
</dbReference>
<dbReference type="Proteomes" id="UP000192923">
    <property type="component" value="Unassembled WGS sequence"/>
</dbReference>
<dbReference type="NCBIfam" id="TIGR03870">
    <property type="entry name" value="ABC_MoxJ"/>
    <property type="match status" value="1"/>
</dbReference>
<sequence length="285" mass="32372">MRFKRLALLALLFPMLGSGAAQAAEPLKVCAAENELPYSNQEGKGFENKLAELIADGLGRTVENVWWQDPRYFIRDQLEQDLCEVVIGVDAEDPRLLTSTPYYRSGYVFVYRKEKGLKVEDFDSPYLMKAKQIAFMPDTPAELLLKKINRYYDQFNYLQSLVGFKARRNQYVRYDPEKLVKEVESGNADLAILWGPQAARTVKAAEGKLEMRMIPDHQTRADGEKVPFHYSTAVGVKKDNTALMDGINRVLREKAKDVQALLKAEGIPLLPLDETDGPTTRKHKK</sequence>
<feature type="domain" description="Solute-binding protein family 3/N-terminal" evidence="4">
    <location>
        <begin position="26"/>
        <end position="265"/>
    </location>
</feature>
<organism evidence="5 6">
    <name type="scientific">Methylomagnum ishizawai</name>
    <dbReference type="NCBI Taxonomy" id="1760988"/>
    <lineage>
        <taxon>Bacteria</taxon>
        <taxon>Pseudomonadati</taxon>
        <taxon>Pseudomonadota</taxon>
        <taxon>Gammaproteobacteria</taxon>
        <taxon>Methylococcales</taxon>
        <taxon>Methylococcaceae</taxon>
        <taxon>Methylomagnum</taxon>
    </lineage>
</organism>
<dbReference type="AlphaFoldDB" id="A0A1Y6D752"/>
<protein>
    <submittedName>
        <fullName evidence="5">MxaJ protein</fullName>
    </submittedName>
</protein>
<comment type="similarity">
    <text evidence="1">Belongs to the bacterial solute-binding protein 3 family.</text>
</comment>
<proteinExistence type="inferred from homology"/>
<dbReference type="RefSeq" id="WP_085215489.1">
    <property type="nucleotide sequence ID" value="NZ_FXAM01000001.1"/>
</dbReference>
<dbReference type="PANTHER" id="PTHR35936:SF17">
    <property type="entry name" value="ARGININE-BINDING EXTRACELLULAR PROTEIN ARTP"/>
    <property type="match status" value="1"/>
</dbReference>
<reference evidence="5 6" key="1">
    <citation type="submission" date="2016-12" db="EMBL/GenBank/DDBJ databases">
        <authorList>
            <person name="Song W.-J."/>
            <person name="Kurnit D.M."/>
        </authorList>
    </citation>
    <scope>NUCLEOTIDE SEQUENCE [LARGE SCALE GENOMIC DNA]</scope>
    <source>
        <strain evidence="5 6">175</strain>
    </source>
</reference>
<evidence type="ECO:0000259" key="4">
    <source>
        <dbReference type="SMART" id="SM00062"/>
    </source>
</evidence>
<dbReference type="STRING" id="1760988.SAMN02949497_4029"/>
<evidence type="ECO:0000313" key="5">
    <source>
        <dbReference type="EMBL" id="SMF96623.1"/>
    </source>
</evidence>
<evidence type="ECO:0000256" key="3">
    <source>
        <dbReference type="SAM" id="SignalP"/>
    </source>
</evidence>
<keyword evidence="2 3" id="KW-0732">Signal</keyword>
<evidence type="ECO:0000256" key="1">
    <source>
        <dbReference type="ARBA" id="ARBA00010333"/>
    </source>
</evidence>
<dbReference type="PANTHER" id="PTHR35936">
    <property type="entry name" value="MEMBRANE-BOUND LYTIC MUREIN TRANSGLYCOSYLASE F"/>
    <property type="match status" value="1"/>
</dbReference>
<dbReference type="GO" id="GO:0046170">
    <property type="term" value="P:methanol catabolic process"/>
    <property type="evidence" value="ECO:0007669"/>
    <property type="project" value="InterPro"/>
</dbReference>
<dbReference type="SMART" id="SM00062">
    <property type="entry name" value="PBPb"/>
    <property type="match status" value="1"/>
</dbReference>
<feature type="signal peptide" evidence="3">
    <location>
        <begin position="1"/>
        <end position="23"/>
    </location>
</feature>
<dbReference type="OrthoDB" id="176845at2"/>
<dbReference type="EMBL" id="FXAM01000001">
    <property type="protein sequence ID" value="SMF96623.1"/>
    <property type="molecule type" value="Genomic_DNA"/>
</dbReference>
<dbReference type="SUPFAM" id="SSF53850">
    <property type="entry name" value="Periplasmic binding protein-like II"/>
    <property type="match status" value="1"/>
</dbReference>
<keyword evidence="6" id="KW-1185">Reference proteome</keyword>
<feature type="chain" id="PRO_5010992141" evidence="3">
    <location>
        <begin position="24"/>
        <end position="285"/>
    </location>
</feature>
<dbReference type="Gene3D" id="3.40.190.10">
    <property type="entry name" value="Periplasmic binding protein-like II"/>
    <property type="match status" value="2"/>
</dbReference>
<name>A0A1Y6D752_9GAMM</name>
<evidence type="ECO:0000313" key="6">
    <source>
        <dbReference type="Proteomes" id="UP000192923"/>
    </source>
</evidence>
<dbReference type="GO" id="GO:0042597">
    <property type="term" value="C:periplasmic space"/>
    <property type="evidence" value="ECO:0007669"/>
    <property type="project" value="InterPro"/>
</dbReference>
<evidence type="ECO:0000256" key="2">
    <source>
        <dbReference type="ARBA" id="ARBA00022729"/>
    </source>
</evidence>